<dbReference type="PANTHER" id="PTHR30007">
    <property type="entry name" value="PHP DOMAIN PROTEIN"/>
    <property type="match status" value="1"/>
</dbReference>
<evidence type="ECO:0000313" key="3">
    <source>
        <dbReference type="Proteomes" id="UP001058003"/>
    </source>
</evidence>
<dbReference type="EMBL" id="CP073767">
    <property type="protein sequence ID" value="UWZ50873.1"/>
    <property type="molecule type" value="Genomic_DNA"/>
</dbReference>
<dbReference type="OrthoDB" id="3213859at2"/>
<sequence>MLRPRRYPSDLTDEQWALAGPLLPAPKRFGRPEQHPRRSIGDAVLYVVRTGCAWLDTDLMLRRSCGCPWGNGER</sequence>
<dbReference type="AlphaFoldDB" id="A0A9Q9M9L9"/>
<gene>
    <name evidence="2" type="ORF">Daura_29175</name>
</gene>
<name>A0A9Q9M9L9_9ACTN</name>
<reference evidence="2" key="1">
    <citation type="submission" date="2021-04" db="EMBL/GenBank/DDBJ databases">
        <title>Dactylosporangium aurantiacum NRRL B-8018 full assembly.</title>
        <authorList>
            <person name="Hartkoorn R.C."/>
            <person name="Beaudoing E."/>
            <person name="Hot D."/>
        </authorList>
    </citation>
    <scope>NUCLEOTIDE SEQUENCE</scope>
    <source>
        <strain evidence="2">NRRL B-8018</strain>
    </source>
</reference>
<proteinExistence type="predicted"/>
<evidence type="ECO:0000259" key="1">
    <source>
        <dbReference type="Pfam" id="PF13340"/>
    </source>
</evidence>
<dbReference type="InterPro" id="IPR025161">
    <property type="entry name" value="IS402-like_dom"/>
</dbReference>
<dbReference type="KEGG" id="daur:Daura_29175"/>
<protein>
    <submittedName>
        <fullName evidence="2">Transposase</fullName>
    </submittedName>
</protein>
<keyword evidence="3" id="KW-1185">Reference proteome</keyword>
<evidence type="ECO:0000313" key="2">
    <source>
        <dbReference type="EMBL" id="UWZ50873.1"/>
    </source>
</evidence>
<organism evidence="2 3">
    <name type="scientific">Dactylosporangium aurantiacum</name>
    <dbReference type="NCBI Taxonomy" id="35754"/>
    <lineage>
        <taxon>Bacteria</taxon>
        <taxon>Bacillati</taxon>
        <taxon>Actinomycetota</taxon>
        <taxon>Actinomycetes</taxon>
        <taxon>Micromonosporales</taxon>
        <taxon>Micromonosporaceae</taxon>
        <taxon>Dactylosporangium</taxon>
    </lineage>
</organism>
<dbReference type="RefSeq" id="WP_081970505.1">
    <property type="nucleotide sequence ID" value="NZ_CP073767.1"/>
</dbReference>
<dbReference type="PANTHER" id="PTHR30007:SF0">
    <property type="entry name" value="TRANSPOSASE"/>
    <property type="match status" value="1"/>
</dbReference>
<feature type="domain" description="Insertion element IS402-like" evidence="1">
    <location>
        <begin position="11"/>
        <end position="56"/>
    </location>
</feature>
<accession>A0A9Q9M9L9</accession>
<dbReference type="Proteomes" id="UP001058003">
    <property type="component" value="Chromosome"/>
</dbReference>
<dbReference type="Pfam" id="PF13340">
    <property type="entry name" value="DUF4096"/>
    <property type="match status" value="1"/>
</dbReference>